<dbReference type="Proteomes" id="UP000192731">
    <property type="component" value="Unassembled WGS sequence"/>
</dbReference>
<protein>
    <submittedName>
        <fullName evidence="1">Uncharacterized protein</fullName>
    </submittedName>
</protein>
<organism evidence="1 2">
    <name type="scientific">Desulfonispora thiosulfatigenes DSM 11270</name>
    <dbReference type="NCBI Taxonomy" id="656914"/>
    <lineage>
        <taxon>Bacteria</taxon>
        <taxon>Bacillati</taxon>
        <taxon>Bacillota</taxon>
        <taxon>Clostridia</taxon>
        <taxon>Eubacteriales</taxon>
        <taxon>Peptococcaceae</taxon>
        <taxon>Desulfonispora</taxon>
    </lineage>
</organism>
<accession>A0A1W1V030</accession>
<gene>
    <name evidence="1" type="ORF">SAMN00017405_1178</name>
</gene>
<reference evidence="1 2" key="1">
    <citation type="submission" date="2017-04" db="EMBL/GenBank/DDBJ databases">
        <authorList>
            <person name="Afonso C.L."/>
            <person name="Miller P.J."/>
            <person name="Scott M.A."/>
            <person name="Spackman E."/>
            <person name="Goraichik I."/>
            <person name="Dimitrov K.M."/>
            <person name="Suarez D.L."/>
            <person name="Swayne D.E."/>
        </authorList>
    </citation>
    <scope>NUCLEOTIDE SEQUENCE [LARGE SCALE GENOMIC DNA]</scope>
    <source>
        <strain evidence="1 2">DSM 11270</strain>
    </source>
</reference>
<proteinExistence type="predicted"/>
<dbReference type="STRING" id="656914.SAMN00017405_1178"/>
<name>A0A1W1V030_DESTI</name>
<dbReference type="RefSeq" id="WP_084052571.1">
    <property type="nucleotide sequence ID" value="NZ_FWWT01000013.1"/>
</dbReference>
<dbReference type="AlphaFoldDB" id="A0A1W1V030"/>
<evidence type="ECO:0000313" key="2">
    <source>
        <dbReference type="Proteomes" id="UP000192731"/>
    </source>
</evidence>
<evidence type="ECO:0000313" key="1">
    <source>
        <dbReference type="EMBL" id="SMB86707.1"/>
    </source>
</evidence>
<dbReference type="EMBL" id="FWWT01000013">
    <property type="protein sequence ID" value="SMB86707.1"/>
    <property type="molecule type" value="Genomic_DNA"/>
</dbReference>
<keyword evidence="2" id="KW-1185">Reference proteome</keyword>
<sequence>MEYIVQGKLENIGPLKNELIGLGYKVDSNLFLKSGKIESIINELVPHLEQRGINVFDELYLEEYNTHGTMQSVYNKGKITRLEID</sequence>